<dbReference type="Proteomes" id="UP000670925">
    <property type="component" value="Unassembled WGS sequence"/>
</dbReference>
<dbReference type="InterPro" id="IPR003718">
    <property type="entry name" value="OsmC/Ohr_fam"/>
</dbReference>
<evidence type="ECO:0000313" key="2">
    <source>
        <dbReference type="Proteomes" id="UP000670925"/>
    </source>
</evidence>
<name>A0AAW4J1Q8_ACIHA</name>
<dbReference type="PANTHER" id="PTHR39624:SF2">
    <property type="entry name" value="OSMC-LIKE PROTEIN"/>
    <property type="match status" value="1"/>
</dbReference>
<evidence type="ECO:0000313" key="1">
    <source>
        <dbReference type="EMBL" id="MBO3656870.1"/>
    </source>
</evidence>
<dbReference type="InterPro" id="IPR015946">
    <property type="entry name" value="KH_dom-like_a/b"/>
</dbReference>
<proteinExistence type="predicted"/>
<accession>A0AAW4J1Q8</accession>
<dbReference type="EMBL" id="JAGFOT010000001">
    <property type="protein sequence ID" value="MBO3656870.1"/>
    <property type="molecule type" value="Genomic_DNA"/>
</dbReference>
<dbReference type="RefSeq" id="WP_153567953.1">
    <property type="nucleotide sequence ID" value="NZ_CAXNZT010000098.1"/>
</dbReference>
<reference evidence="1" key="1">
    <citation type="submission" date="2021-03" db="EMBL/GenBank/DDBJ databases">
        <title>Acinetobacter spp. whole-genome sequenced from Terengganu.</title>
        <authorList>
            <person name="Mohd Rani F."/>
        </authorList>
    </citation>
    <scope>NUCLEOTIDE SEQUENCE</scope>
    <source>
        <strain evidence="1">AC1502</strain>
    </source>
</reference>
<dbReference type="Gene3D" id="3.30.300.20">
    <property type="match status" value="1"/>
</dbReference>
<organism evidence="1 2">
    <name type="scientific">Acinetobacter haemolyticus</name>
    <dbReference type="NCBI Taxonomy" id="29430"/>
    <lineage>
        <taxon>Bacteria</taxon>
        <taxon>Pseudomonadati</taxon>
        <taxon>Pseudomonadota</taxon>
        <taxon>Gammaproteobacteria</taxon>
        <taxon>Moraxellales</taxon>
        <taxon>Moraxellaceae</taxon>
        <taxon>Acinetobacter</taxon>
    </lineage>
</organism>
<dbReference type="PANTHER" id="PTHR39624">
    <property type="entry name" value="PROTEIN INVOLVED IN RIMO-MEDIATED BETA-METHYLTHIOLATION OF RIBOSOMAL PROTEIN S12 YCAO"/>
    <property type="match status" value="1"/>
</dbReference>
<sequence>MTYSVQAESTLTPYRVTLTDESGHTWHADEPADKGGQDTAPNPVQLLLSALGACTTITLEMYAKHKGIKLDHVQVDLSLNPNGQPESGHNNIERKIVLKGEFTDDQHKRLLKVAESCPIHKLLTSNISIQSELAIG</sequence>
<gene>
    <name evidence="1" type="ORF">J5N55_02020</name>
</gene>
<dbReference type="Pfam" id="PF02566">
    <property type="entry name" value="OsmC"/>
    <property type="match status" value="1"/>
</dbReference>
<dbReference type="InterPro" id="IPR036102">
    <property type="entry name" value="OsmC/Ohrsf"/>
</dbReference>
<dbReference type="AlphaFoldDB" id="A0AAW4J1Q8"/>
<protein>
    <submittedName>
        <fullName evidence="1">OsmC family protein</fullName>
    </submittedName>
</protein>
<comment type="caution">
    <text evidence="1">The sequence shown here is derived from an EMBL/GenBank/DDBJ whole genome shotgun (WGS) entry which is preliminary data.</text>
</comment>
<dbReference type="SUPFAM" id="SSF82784">
    <property type="entry name" value="OsmC-like"/>
    <property type="match status" value="1"/>
</dbReference>